<reference evidence="1 2" key="1">
    <citation type="submission" date="2021-06" db="EMBL/GenBank/DDBJ databases">
        <authorList>
            <person name="Kallberg Y."/>
            <person name="Tangrot J."/>
            <person name="Rosling A."/>
        </authorList>
    </citation>
    <scope>NUCLEOTIDE SEQUENCE [LARGE SCALE GENOMIC DNA]</scope>
    <source>
        <strain evidence="1 2">120-4 pot B 10/14</strain>
    </source>
</reference>
<comment type="caution">
    <text evidence="1">The sequence shown here is derived from an EMBL/GenBank/DDBJ whole genome shotgun (WGS) entry which is preliminary data.</text>
</comment>
<proteinExistence type="predicted"/>
<gene>
    <name evidence="1" type="ORF">GMARGA_LOCUS19755</name>
</gene>
<dbReference type="EMBL" id="CAJVQB010016735">
    <property type="protein sequence ID" value="CAG8781241.1"/>
    <property type="molecule type" value="Genomic_DNA"/>
</dbReference>
<accession>A0ABN7VKJ5</accession>
<keyword evidence="2" id="KW-1185">Reference proteome</keyword>
<organism evidence="1 2">
    <name type="scientific">Gigaspora margarita</name>
    <dbReference type="NCBI Taxonomy" id="4874"/>
    <lineage>
        <taxon>Eukaryota</taxon>
        <taxon>Fungi</taxon>
        <taxon>Fungi incertae sedis</taxon>
        <taxon>Mucoromycota</taxon>
        <taxon>Glomeromycotina</taxon>
        <taxon>Glomeromycetes</taxon>
        <taxon>Diversisporales</taxon>
        <taxon>Gigasporaceae</taxon>
        <taxon>Gigaspora</taxon>
    </lineage>
</organism>
<sequence>LNYFILNNLFHSIFAGKKCREAGNTVLIELENLIKKKCIFAKDEVEKYEEFERYGGFERYGEKFIIFLIDIDLDIAHKIAEKIRSSVETHLINFYE</sequence>
<protein>
    <submittedName>
        <fullName evidence="1">31110_t:CDS:1</fullName>
    </submittedName>
</protein>
<feature type="non-terminal residue" evidence="1">
    <location>
        <position position="1"/>
    </location>
</feature>
<evidence type="ECO:0000313" key="2">
    <source>
        <dbReference type="Proteomes" id="UP000789901"/>
    </source>
</evidence>
<evidence type="ECO:0000313" key="1">
    <source>
        <dbReference type="EMBL" id="CAG8781241.1"/>
    </source>
</evidence>
<name>A0ABN7VKJ5_GIGMA</name>
<dbReference type="Proteomes" id="UP000789901">
    <property type="component" value="Unassembled WGS sequence"/>
</dbReference>